<dbReference type="GO" id="GO:0016301">
    <property type="term" value="F:kinase activity"/>
    <property type="evidence" value="ECO:0007669"/>
    <property type="project" value="UniProtKB-KW"/>
</dbReference>
<feature type="domain" description="HipA-like C-terminal" evidence="3">
    <location>
        <begin position="28"/>
        <end position="202"/>
    </location>
</feature>
<dbReference type="Proteomes" id="UP000548582">
    <property type="component" value="Unassembled WGS sequence"/>
</dbReference>
<evidence type="ECO:0000313" key="4">
    <source>
        <dbReference type="EMBL" id="NMJ43779.1"/>
    </source>
</evidence>
<dbReference type="EMBL" id="JABBKX010000009">
    <property type="protein sequence ID" value="NMJ43779.1"/>
    <property type="molecule type" value="Genomic_DNA"/>
</dbReference>
<keyword evidence="5" id="KW-1185">Reference proteome</keyword>
<dbReference type="AlphaFoldDB" id="A0A848EJ86"/>
<proteinExistence type="predicted"/>
<organism evidence="4 5">
    <name type="scientific">Neoroseomonas marina</name>
    <dbReference type="NCBI Taxonomy" id="1232220"/>
    <lineage>
        <taxon>Bacteria</taxon>
        <taxon>Pseudomonadati</taxon>
        <taxon>Pseudomonadota</taxon>
        <taxon>Alphaproteobacteria</taxon>
        <taxon>Acetobacterales</taxon>
        <taxon>Acetobacteraceae</taxon>
        <taxon>Neoroseomonas</taxon>
    </lineage>
</organism>
<dbReference type="Gene3D" id="1.10.1070.20">
    <property type="match status" value="1"/>
</dbReference>
<dbReference type="Pfam" id="PF07804">
    <property type="entry name" value="HipA_C"/>
    <property type="match status" value="1"/>
</dbReference>
<name>A0A848EJ86_9PROT</name>
<dbReference type="InterPro" id="IPR012893">
    <property type="entry name" value="HipA-like_C"/>
</dbReference>
<evidence type="ECO:0000256" key="2">
    <source>
        <dbReference type="ARBA" id="ARBA00022777"/>
    </source>
</evidence>
<evidence type="ECO:0000313" key="5">
    <source>
        <dbReference type="Proteomes" id="UP000548582"/>
    </source>
</evidence>
<dbReference type="RefSeq" id="WP_170055970.1">
    <property type="nucleotide sequence ID" value="NZ_JABBKX010000009.1"/>
</dbReference>
<keyword evidence="1" id="KW-0808">Transferase</keyword>
<accession>A0A848EJ86</accession>
<reference evidence="4 5" key="1">
    <citation type="submission" date="2020-03" db="EMBL/GenBank/DDBJ databases">
        <authorList>
            <person name="Sun Q."/>
        </authorList>
    </citation>
    <scope>NUCLEOTIDE SEQUENCE [LARGE SCALE GENOMIC DNA]</scope>
    <source>
        <strain evidence="4 5">JC162</strain>
    </source>
</reference>
<gene>
    <name evidence="4" type="ORF">GWK16_21200</name>
</gene>
<keyword evidence="2" id="KW-0418">Kinase</keyword>
<evidence type="ECO:0000259" key="3">
    <source>
        <dbReference type="Pfam" id="PF07804"/>
    </source>
</evidence>
<protein>
    <recommendedName>
        <fullName evidence="3">HipA-like C-terminal domain-containing protein</fullName>
    </recommendedName>
</protein>
<evidence type="ECO:0000256" key="1">
    <source>
        <dbReference type="ARBA" id="ARBA00022679"/>
    </source>
</evidence>
<sequence>MHQHAPFDQSPGECLDITSWDLDEEYPSLPGQKPKKVLLCPLSASAPYLIGGHRYLFKDPRGSDAQQIWCEVIAYRLARVLGIDVPPAFLAFDRFTRRPGVVMEFFYGHGDRADLRFVNAVELFQASRTTVAEKRGSLTQNLRLSRLYGCVHYRYWWAQTVAFDTLMGNQDRHSVNWGFFIRRDPEGGAQHFLGPVFDNGSALGARIREEDLHRFVAGEAFDRFIARGRHHYGWTYDDDESRFVPLCRKFLETYGEVRATFTRIAGLADSALEEVIASCRCEGFPIPFSALRAEFVLKQIKARRDGLRESLGG</sequence>
<comment type="caution">
    <text evidence="4">The sequence shown here is derived from an EMBL/GenBank/DDBJ whole genome shotgun (WGS) entry which is preliminary data.</text>
</comment>